<dbReference type="Proteomes" id="UP000256748">
    <property type="component" value="Unassembled WGS sequence"/>
</dbReference>
<proteinExistence type="predicted"/>
<comment type="caution">
    <text evidence="1">The sequence shown here is derived from an EMBL/GenBank/DDBJ whole genome shotgun (WGS) entry which is preliminary data.</text>
</comment>
<gene>
    <name evidence="1" type="ORF">B5K10_21835</name>
</gene>
<organism evidence="1 2">
    <name type="scientific">Rhizobium leguminosarum bv. trifolii</name>
    <dbReference type="NCBI Taxonomy" id="386"/>
    <lineage>
        <taxon>Bacteria</taxon>
        <taxon>Pseudomonadati</taxon>
        <taxon>Pseudomonadota</taxon>
        <taxon>Alphaproteobacteria</taxon>
        <taxon>Hyphomicrobiales</taxon>
        <taxon>Rhizobiaceae</taxon>
        <taxon>Rhizobium/Agrobacterium group</taxon>
        <taxon>Rhizobium</taxon>
    </lineage>
</organism>
<protein>
    <submittedName>
        <fullName evidence="1">Uncharacterized protein</fullName>
    </submittedName>
</protein>
<accession>A0A3E1B940</accession>
<sequence length="131" mass="14862">MTVDLNKLRGFHQAFNDANGALRAAWERYSEARTVRRRAMDEFSKFTHVSSLDPDDVLKAAEKAALGSGREPKEAKKADAGKALLEAQKPFQKAEEEVHRLQQQSNHAGRIWTRCRDYAREQGVLPADMEH</sequence>
<evidence type="ECO:0000313" key="1">
    <source>
        <dbReference type="EMBL" id="RFB88164.1"/>
    </source>
</evidence>
<evidence type="ECO:0000313" key="2">
    <source>
        <dbReference type="Proteomes" id="UP000256748"/>
    </source>
</evidence>
<reference evidence="1 2" key="1">
    <citation type="submission" date="2017-03" db="EMBL/GenBank/DDBJ databases">
        <title>Genome analysis of Rhizobial strains effectives or ineffectives for nitrogen fixation isolated from bean seeds.</title>
        <authorList>
            <person name="Peralta H."/>
            <person name="Aguilar-Vera A."/>
            <person name="Mora Y."/>
            <person name="Vargas-Lagunas C."/>
            <person name="Girard L."/>
            <person name="Mora J."/>
        </authorList>
    </citation>
    <scope>NUCLEOTIDE SEQUENCE [LARGE SCALE GENOMIC DNA]</scope>
    <source>
        <strain evidence="1 2">CCGM5</strain>
    </source>
</reference>
<name>A0A3E1B940_RHILT</name>
<dbReference type="EMBL" id="NAOO01000027">
    <property type="protein sequence ID" value="RFB88164.1"/>
    <property type="molecule type" value="Genomic_DNA"/>
</dbReference>
<dbReference type="RefSeq" id="WP_116275039.1">
    <property type="nucleotide sequence ID" value="NZ_KZ859523.1"/>
</dbReference>
<dbReference type="AlphaFoldDB" id="A0A3E1B940"/>